<dbReference type="Pfam" id="PF01753">
    <property type="entry name" value="zf-MYND"/>
    <property type="match status" value="1"/>
</dbReference>
<sequence>MDDNYNSCFYANACHVCKRFGDGVRLKRCGGCGMIAYCDQRHQKQHWPRHRRLCHAIQEVVRDNGLQVRQVSPQEWAQLKMNLMLLVAIRLPRRLDEYETQMFKFPRACLVCHERSNQLLEDCRLVVHVVAANFIELETARAWEILLHLMSSLALVRLVMIGPELPSEIVSTSVCEDCVRQRKELSFEIHSALYENYVRGSSFVRPDVVAGFNTGIHEREEATYPEETWASSVRALAEQGCPLILSCYTRVEAEKETARINAILGKETKHVYAGINPFAGLRPYRDFETEGIFYQNNYVIVYSNL</sequence>
<dbReference type="PROSITE" id="PS01360">
    <property type="entry name" value="ZF_MYND_1"/>
    <property type="match status" value="1"/>
</dbReference>
<evidence type="ECO:0000256" key="2">
    <source>
        <dbReference type="ARBA" id="ARBA00022771"/>
    </source>
</evidence>
<feature type="domain" description="MYND-type" evidence="5">
    <location>
        <begin position="14"/>
        <end position="54"/>
    </location>
</feature>
<dbReference type="PANTHER" id="PTHR28069">
    <property type="entry name" value="GH20023P"/>
    <property type="match status" value="1"/>
</dbReference>
<dbReference type="Pfam" id="PF20179">
    <property type="entry name" value="MSS51_C"/>
    <property type="match status" value="1"/>
</dbReference>
<dbReference type="EMBL" id="KK107770">
    <property type="protein sequence ID" value="EZA47856.1"/>
    <property type="molecule type" value="Genomic_DNA"/>
</dbReference>
<dbReference type="InterPro" id="IPR002893">
    <property type="entry name" value="Znf_MYND"/>
</dbReference>
<dbReference type="SUPFAM" id="SSF144232">
    <property type="entry name" value="HIT/MYND zinc finger-like"/>
    <property type="match status" value="1"/>
</dbReference>
<evidence type="ECO:0000256" key="1">
    <source>
        <dbReference type="ARBA" id="ARBA00022723"/>
    </source>
</evidence>
<organism evidence="6 7">
    <name type="scientific">Ooceraea biroi</name>
    <name type="common">Clonal raider ant</name>
    <name type="synonym">Cerapachys biroi</name>
    <dbReference type="NCBI Taxonomy" id="2015173"/>
    <lineage>
        <taxon>Eukaryota</taxon>
        <taxon>Metazoa</taxon>
        <taxon>Ecdysozoa</taxon>
        <taxon>Arthropoda</taxon>
        <taxon>Hexapoda</taxon>
        <taxon>Insecta</taxon>
        <taxon>Pterygota</taxon>
        <taxon>Neoptera</taxon>
        <taxon>Endopterygota</taxon>
        <taxon>Hymenoptera</taxon>
        <taxon>Apocrita</taxon>
        <taxon>Aculeata</taxon>
        <taxon>Formicoidea</taxon>
        <taxon>Formicidae</taxon>
        <taxon>Dorylinae</taxon>
        <taxon>Ooceraea</taxon>
    </lineage>
</organism>
<dbReference type="Proteomes" id="UP000053097">
    <property type="component" value="Unassembled WGS sequence"/>
</dbReference>
<proteinExistence type="predicted"/>
<evidence type="ECO:0000256" key="3">
    <source>
        <dbReference type="ARBA" id="ARBA00022833"/>
    </source>
</evidence>
<dbReference type="Gene3D" id="6.10.140.2220">
    <property type="match status" value="1"/>
</dbReference>
<evidence type="ECO:0000259" key="5">
    <source>
        <dbReference type="PROSITE" id="PS50865"/>
    </source>
</evidence>
<dbReference type="PANTHER" id="PTHR28069:SF2">
    <property type="entry name" value="GH20023P"/>
    <property type="match status" value="1"/>
</dbReference>
<dbReference type="STRING" id="2015173.A0A026VWF1"/>
<protein>
    <submittedName>
        <fullName evidence="6">Zinc finger MYND domain-containing protein</fullName>
    </submittedName>
</protein>
<dbReference type="OrthoDB" id="5282002at2759"/>
<dbReference type="AlphaFoldDB" id="A0A026VWF1"/>
<keyword evidence="1" id="KW-0479">Metal-binding</keyword>
<dbReference type="GO" id="GO:0008270">
    <property type="term" value="F:zinc ion binding"/>
    <property type="evidence" value="ECO:0007669"/>
    <property type="project" value="UniProtKB-KW"/>
</dbReference>
<keyword evidence="2 4" id="KW-0863">Zinc-finger</keyword>
<evidence type="ECO:0000313" key="6">
    <source>
        <dbReference type="EMBL" id="EZA47856.1"/>
    </source>
</evidence>
<dbReference type="OMA" id="FHENESN"/>
<keyword evidence="3" id="KW-0862">Zinc</keyword>
<gene>
    <name evidence="6" type="ORF">X777_15175</name>
</gene>
<keyword evidence="7" id="KW-1185">Reference proteome</keyword>
<dbReference type="PROSITE" id="PS50865">
    <property type="entry name" value="ZF_MYND_2"/>
    <property type="match status" value="1"/>
</dbReference>
<reference evidence="6 7" key="1">
    <citation type="journal article" date="2014" name="Curr. Biol.">
        <title>The genome of the clonal raider ant Cerapachys biroi.</title>
        <authorList>
            <person name="Oxley P.R."/>
            <person name="Ji L."/>
            <person name="Fetter-Pruneda I."/>
            <person name="McKenzie S.K."/>
            <person name="Li C."/>
            <person name="Hu H."/>
            <person name="Zhang G."/>
            <person name="Kronauer D.J."/>
        </authorList>
    </citation>
    <scope>NUCLEOTIDE SEQUENCE [LARGE SCALE GENOMIC DNA]</scope>
</reference>
<dbReference type="InterPro" id="IPR046824">
    <property type="entry name" value="Mss51-like_C"/>
</dbReference>
<accession>A0A026VWF1</accession>
<evidence type="ECO:0000256" key="4">
    <source>
        <dbReference type="PROSITE-ProRule" id="PRU00134"/>
    </source>
</evidence>
<evidence type="ECO:0000313" key="7">
    <source>
        <dbReference type="Proteomes" id="UP000053097"/>
    </source>
</evidence>
<name>A0A026VWF1_OOCBI</name>